<dbReference type="GO" id="GO:0005886">
    <property type="term" value="C:plasma membrane"/>
    <property type="evidence" value="ECO:0007669"/>
    <property type="project" value="TreeGrafter"/>
</dbReference>
<feature type="signal peptide" evidence="7">
    <location>
        <begin position="1"/>
        <end position="19"/>
    </location>
</feature>
<reference evidence="9" key="1">
    <citation type="journal article" date="2018" name="Toxins">
        <title>Buzz kill: function and proteomic composition of venom from the giant assassin fly Dolopus genitalis (Diptera: Asilidae).</title>
        <authorList>
            <person name="Walker A.A."/>
            <person name="Dobson J."/>
            <person name="Jin J."/>
            <person name="Robinson S.D."/>
            <person name="Herzig V."/>
            <person name="Vetter I."/>
            <person name="King G.F."/>
            <person name="Fry B.G."/>
        </authorList>
    </citation>
    <scope>NUCLEOTIDE SEQUENCE</scope>
    <source>
        <strain evidence="9">Dg105</strain>
        <tissue evidence="9">Venom/thoracic glands</tissue>
    </source>
</reference>
<feature type="disulfide bond" evidence="6">
    <location>
        <begin position="38"/>
        <end position="54"/>
    </location>
</feature>
<dbReference type="AlphaFoldDB" id="A0A3G5BIM0"/>
<dbReference type="PIRSF" id="PIRSF002549">
    <property type="entry name" value="Transferrin"/>
    <property type="match status" value="1"/>
</dbReference>
<dbReference type="PROSITE" id="PS00206">
    <property type="entry name" value="TRANSFERRIN_LIKE_2"/>
    <property type="match status" value="1"/>
</dbReference>
<dbReference type="Pfam" id="PF00405">
    <property type="entry name" value="Transferrin"/>
    <property type="match status" value="3"/>
</dbReference>
<accession>A0A3G5BIM0</accession>
<evidence type="ECO:0000256" key="1">
    <source>
        <dbReference type="ARBA" id="ARBA00022737"/>
    </source>
</evidence>
<dbReference type="InterPro" id="IPR018195">
    <property type="entry name" value="Transferrin_Fe_BS"/>
</dbReference>
<dbReference type="InterPro" id="IPR016357">
    <property type="entry name" value="Transferrin"/>
</dbReference>
<evidence type="ECO:0000259" key="8">
    <source>
        <dbReference type="PROSITE" id="PS51408"/>
    </source>
</evidence>
<keyword evidence="3" id="KW-0410">Iron transport</keyword>
<feature type="disulfide bond" evidence="6">
    <location>
        <begin position="135"/>
        <end position="231"/>
    </location>
</feature>
<evidence type="ECO:0000256" key="2">
    <source>
        <dbReference type="ARBA" id="ARBA00023157"/>
    </source>
</evidence>
<feature type="disulfide bond" evidence="6">
    <location>
        <begin position="184"/>
        <end position="210"/>
    </location>
</feature>
<keyword evidence="3" id="KW-0813">Transport</keyword>
<evidence type="ECO:0000256" key="4">
    <source>
        <dbReference type="PIRSR" id="PIRSR002549-2"/>
    </source>
</evidence>
<keyword evidence="3 5" id="KW-0479">Metal-binding</keyword>
<feature type="chain" id="PRO_5017983056" description="Transferrin" evidence="7">
    <location>
        <begin position="20"/>
        <end position="624"/>
    </location>
</feature>
<dbReference type="GO" id="GO:0006826">
    <property type="term" value="P:iron ion transport"/>
    <property type="evidence" value="ECO:0007669"/>
    <property type="project" value="UniProtKB-KW"/>
</dbReference>
<protein>
    <recommendedName>
        <fullName evidence="3">Transferrin</fullName>
    </recommendedName>
</protein>
<dbReference type="SMART" id="SM00094">
    <property type="entry name" value="TR_FER"/>
    <property type="match status" value="1"/>
</dbReference>
<feature type="domain" description="Transferrin-like" evidence="8">
    <location>
        <begin position="26"/>
        <end position="365"/>
    </location>
</feature>
<feature type="binding site" evidence="4">
    <location>
        <position position="141"/>
    </location>
    <ligand>
        <name>hydrogencarbonate</name>
        <dbReference type="ChEBI" id="CHEBI:17544"/>
        <label>1</label>
    </ligand>
</feature>
<dbReference type="GO" id="GO:0055037">
    <property type="term" value="C:recycling endosome"/>
    <property type="evidence" value="ECO:0007669"/>
    <property type="project" value="TreeGrafter"/>
</dbReference>
<sequence>MSRSVKVLTFLCLLGLAIADEPKKIYKMCIPHIYYNDCLKVLEEPSNAGILMECVPARDRMECLEKVNKREADVIAVDPEDMYVAYHMNNEDFHVISEIRTDVEKDAQFRYEGIILVKKSSPVKSLEDLKGMKSCHTGFGRNVGYKIPITKLKNSGILKVELDPHLAPTERELKALSQFFSKSCLVGTYSPYPEVDKELKKKYSNLCALCEKPEQCNYPDKFSGYDGAIRCLDQGEGDVAFTKTSFVKKYFGMIGDKPESTKPEDFEYLCEDGTRRPLTGPVCSWAQRPWQGYMTNADTVKGQENLKTLQNRLDTFFHNGRAVEKSAAEHLLIKPDLILHEKKETIMPKEYLERAGYKDVIERDGSMAEKVRFCITNDIELEKCNTLRQAAYSRDIRPEFQCVVHSKDECIKAIKEKNADVVVLHAEEYQKGHDGHLKPLIYESFGDDNVYVAIADSNASHEVLAKTPLKYDKNNKRARYAAYLLNSKRGKETCQDSADSGDIEIVNSKDLSKHSNKQLVCLDLTAKPVSEYKTCNVEAALPNAAFVRDDLSDQDKGNLVHAFISLSDRFRPHGKNEDVFEMFGEFKQGYSNVLFNDEAVAFVTEFKPRNEIDEKSFSTLHCKV</sequence>
<dbReference type="PROSITE" id="PS51408">
    <property type="entry name" value="TRANSFERRIN_LIKE_4"/>
    <property type="match status" value="2"/>
</dbReference>
<feature type="disulfide bond" evidence="6">
    <location>
        <begin position="374"/>
        <end position="410"/>
    </location>
</feature>
<dbReference type="SUPFAM" id="SSF53850">
    <property type="entry name" value="Periplasmic binding protein-like II"/>
    <property type="match status" value="2"/>
</dbReference>
<proteinExistence type="evidence at transcript level"/>
<keyword evidence="3" id="KW-0406">Ion transport</keyword>
<keyword evidence="3 5" id="KW-0408">Iron</keyword>
<keyword evidence="7" id="KW-0732">Signal</keyword>
<dbReference type="GO" id="GO:0005769">
    <property type="term" value="C:early endosome"/>
    <property type="evidence" value="ECO:0007669"/>
    <property type="project" value="TreeGrafter"/>
</dbReference>
<feature type="binding site" evidence="5">
    <location>
        <position position="78"/>
    </location>
    <ligand>
        <name>Fe(3+)</name>
        <dbReference type="ChEBI" id="CHEBI:29034"/>
        <label>1</label>
    </ligand>
</feature>
<dbReference type="GO" id="GO:0005615">
    <property type="term" value="C:extracellular space"/>
    <property type="evidence" value="ECO:0007669"/>
    <property type="project" value="InterPro"/>
</dbReference>
<dbReference type="InterPro" id="IPR001156">
    <property type="entry name" value="Transferrin-like_dom"/>
</dbReference>
<comment type="function">
    <text evidence="3">Transferrins are iron binding transport proteins which bind Fe(3+) ion in association with the binding of an anion, usually bicarbonate.</text>
</comment>
<evidence type="ECO:0000256" key="7">
    <source>
        <dbReference type="SAM" id="SignalP"/>
    </source>
</evidence>
<feature type="binding site" evidence="4">
    <location>
        <position position="137"/>
    </location>
    <ligand>
        <name>hydrogencarbonate</name>
        <dbReference type="ChEBI" id="CHEBI:17544"/>
        <label>1</label>
    </ligand>
</feature>
<organism evidence="9">
    <name type="scientific">Dolopus genitalis</name>
    <name type="common">Giant Australian assassin fly</name>
    <name type="synonym">Asilus genitalis</name>
    <dbReference type="NCBI Taxonomy" id="2488630"/>
    <lineage>
        <taxon>Eukaryota</taxon>
        <taxon>Metazoa</taxon>
        <taxon>Ecdysozoa</taxon>
        <taxon>Arthropoda</taxon>
        <taxon>Hexapoda</taxon>
        <taxon>Insecta</taxon>
        <taxon>Pterygota</taxon>
        <taxon>Neoptera</taxon>
        <taxon>Endopterygota</taxon>
        <taxon>Diptera</taxon>
        <taxon>Brachycera</taxon>
        <taxon>Muscomorpha</taxon>
        <taxon>Asiloidea</taxon>
        <taxon>Asilidae</taxon>
        <taxon>Asilinae</taxon>
        <taxon>Dolopus</taxon>
    </lineage>
</organism>
<evidence type="ECO:0000256" key="3">
    <source>
        <dbReference type="PIRNR" id="PIRNR002549"/>
    </source>
</evidence>
<feature type="binding site" evidence="5">
    <location>
        <position position="111"/>
    </location>
    <ligand>
        <name>Fe(3+)</name>
        <dbReference type="ChEBI" id="CHEBI:29034"/>
        <label>1</label>
    </ligand>
</feature>
<evidence type="ECO:0000256" key="5">
    <source>
        <dbReference type="PIRSR" id="PIRSR002549-3"/>
    </source>
</evidence>
<keyword evidence="1" id="KW-0677">Repeat</keyword>
<dbReference type="PRINTS" id="PR00422">
    <property type="entry name" value="TRANSFERRIN"/>
</dbReference>
<name>A0A3G5BIM0_DOLGE</name>
<dbReference type="CDD" id="cd13529">
    <property type="entry name" value="PBP2_transferrin"/>
    <property type="match status" value="1"/>
</dbReference>
<evidence type="ECO:0000256" key="6">
    <source>
        <dbReference type="PIRSR" id="PIRSR002549-4"/>
    </source>
</evidence>
<dbReference type="PANTHER" id="PTHR11485:SF57">
    <property type="entry name" value="TRANSFERRIN"/>
    <property type="match status" value="1"/>
</dbReference>
<dbReference type="PROSITE" id="PS00207">
    <property type="entry name" value="TRANSFERRIN_LIKE_3"/>
    <property type="match status" value="1"/>
</dbReference>
<feature type="binding site" evidence="4">
    <location>
        <position position="144"/>
    </location>
    <ligand>
        <name>hydrogencarbonate</name>
        <dbReference type="ChEBI" id="CHEBI:17544"/>
        <label>1</label>
    </ligand>
</feature>
<evidence type="ECO:0000313" key="9">
    <source>
        <dbReference type="EMBL" id="AYV99626.1"/>
    </source>
</evidence>
<feature type="domain" description="Transferrin-like" evidence="8">
    <location>
        <begin position="371"/>
        <end position="622"/>
    </location>
</feature>
<dbReference type="PANTHER" id="PTHR11485">
    <property type="entry name" value="TRANSFERRIN"/>
    <property type="match status" value="1"/>
</dbReference>
<feature type="disulfide bond" evidence="6">
    <location>
        <begin position="207"/>
        <end position="216"/>
    </location>
</feature>
<dbReference type="EMBL" id="MK075223">
    <property type="protein sequence ID" value="AYV99626.1"/>
    <property type="molecule type" value="mRNA"/>
</dbReference>
<feature type="binding site" evidence="5">
    <location>
        <position position="225"/>
    </location>
    <ligand>
        <name>Fe(3+)</name>
        <dbReference type="ChEBI" id="CHEBI:29034"/>
        <label>1</label>
    </ligand>
</feature>
<dbReference type="GO" id="GO:0046872">
    <property type="term" value="F:metal ion binding"/>
    <property type="evidence" value="ECO:0007669"/>
    <property type="project" value="UniProtKB-KW"/>
</dbReference>
<keyword evidence="2 6" id="KW-1015">Disulfide bond</keyword>
<dbReference type="Gene3D" id="3.40.190.10">
    <property type="entry name" value="Periplasmic binding protein-like II"/>
    <property type="match status" value="4"/>
</dbReference>
<feature type="disulfide bond" evidence="6">
    <location>
        <begin position="270"/>
        <end position="283"/>
    </location>
</feature>
<feature type="disulfide bond" evidence="6">
    <location>
        <begin position="384"/>
        <end position="402"/>
    </location>
</feature>
<comment type="similarity">
    <text evidence="3">Belongs to the transferrin family.</text>
</comment>